<name>A0AA88XSE8_PINIB</name>
<evidence type="ECO:0000313" key="7">
    <source>
        <dbReference type="Proteomes" id="UP001186944"/>
    </source>
</evidence>
<dbReference type="FunFam" id="3.30.70.1400:FF:000003">
    <property type="entry name" value="Pyruvate dehydrogenase phosphatase regulatory subunit"/>
    <property type="match status" value="1"/>
</dbReference>
<dbReference type="AlphaFoldDB" id="A0AA88XSE8"/>
<organism evidence="6 7">
    <name type="scientific">Pinctada imbricata</name>
    <name type="common">Atlantic pearl-oyster</name>
    <name type="synonym">Pinctada martensii</name>
    <dbReference type="NCBI Taxonomy" id="66713"/>
    <lineage>
        <taxon>Eukaryota</taxon>
        <taxon>Metazoa</taxon>
        <taxon>Spiralia</taxon>
        <taxon>Lophotrochozoa</taxon>
        <taxon>Mollusca</taxon>
        <taxon>Bivalvia</taxon>
        <taxon>Autobranchia</taxon>
        <taxon>Pteriomorphia</taxon>
        <taxon>Pterioida</taxon>
        <taxon>Pterioidea</taxon>
        <taxon>Pteriidae</taxon>
        <taxon>Pinctada</taxon>
    </lineage>
</organism>
<evidence type="ECO:0008006" key="8">
    <source>
        <dbReference type="Google" id="ProtNLM"/>
    </source>
</evidence>
<evidence type="ECO:0000259" key="3">
    <source>
        <dbReference type="Pfam" id="PF01571"/>
    </source>
</evidence>
<evidence type="ECO:0000259" key="5">
    <source>
        <dbReference type="Pfam" id="PF16350"/>
    </source>
</evidence>
<evidence type="ECO:0000256" key="1">
    <source>
        <dbReference type="ARBA" id="ARBA00008609"/>
    </source>
</evidence>
<comment type="similarity">
    <text evidence="1">Belongs to the GcvT family.</text>
</comment>
<dbReference type="SUPFAM" id="SSF103025">
    <property type="entry name" value="Folate-binding domain"/>
    <property type="match status" value="1"/>
</dbReference>
<dbReference type="InterPro" id="IPR029043">
    <property type="entry name" value="GcvT/YgfZ_C"/>
</dbReference>
<dbReference type="Gene3D" id="3.30.70.1400">
    <property type="entry name" value="Aminomethyltransferase beta-barrel domains"/>
    <property type="match status" value="1"/>
</dbReference>
<feature type="domain" description="FAD dependent oxidoreductase" evidence="2">
    <location>
        <begin position="48"/>
        <end position="405"/>
    </location>
</feature>
<dbReference type="InterPro" id="IPR036188">
    <property type="entry name" value="FAD/NAD-bd_sf"/>
</dbReference>
<evidence type="ECO:0000313" key="6">
    <source>
        <dbReference type="EMBL" id="KAK3086664.1"/>
    </source>
</evidence>
<evidence type="ECO:0000259" key="2">
    <source>
        <dbReference type="Pfam" id="PF01266"/>
    </source>
</evidence>
<dbReference type="Gene3D" id="3.30.1360.120">
    <property type="entry name" value="Probable tRNA modification gtpase trme, domain 1"/>
    <property type="match status" value="1"/>
</dbReference>
<dbReference type="Pfam" id="PF01266">
    <property type="entry name" value="DAO"/>
    <property type="match status" value="1"/>
</dbReference>
<dbReference type="InterPro" id="IPR006222">
    <property type="entry name" value="GCVT_N"/>
</dbReference>
<keyword evidence="7" id="KW-1185">Reference proteome</keyword>
<dbReference type="InterPro" id="IPR027266">
    <property type="entry name" value="TrmE/GcvT-like"/>
</dbReference>
<dbReference type="PANTHER" id="PTHR43757">
    <property type="entry name" value="AMINOMETHYLTRANSFERASE"/>
    <property type="match status" value="1"/>
</dbReference>
<protein>
    <recommendedName>
        <fullName evidence="8">Pyruvate dehydrogenase phosphatase regulatory subunit, mitochondrial</fullName>
    </recommendedName>
</protein>
<evidence type="ECO:0000259" key="4">
    <source>
        <dbReference type="Pfam" id="PF08669"/>
    </source>
</evidence>
<dbReference type="SUPFAM" id="SSF51905">
    <property type="entry name" value="FAD/NAD(P)-binding domain"/>
    <property type="match status" value="1"/>
</dbReference>
<dbReference type="Gene3D" id="3.30.9.10">
    <property type="entry name" value="D-Amino Acid Oxidase, subunit A, domain 2"/>
    <property type="match status" value="1"/>
</dbReference>
<dbReference type="EMBL" id="VSWD01000012">
    <property type="protein sequence ID" value="KAK3086664.1"/>
    <property type="molecule type" value="Genomic_DNA"/>
</dbReference>
<feature type="domain" description="GCVT N-terminal" evidence="3">
    <location>
        <begin position="464"/>
        <end position="752"/>
    </location>
</feature>
<dbReference type="Pfam" id="PF16350">
    <property type="entry name" value="FAO_M"/>
    <property type="match status" value="1"/>
</dbReference>
<dbReference type="Proteomes" id="UP001186944">
    <property type="component" value="Unassembled WGS sequence"/>
</dbReference>
<dbReference type="InterPro" id="IPR028896">
    <property type="entry name" value="GcvT/YgfZ/DmdA"/>
</dbReference>
<dbReference type="InterPro" id="IPR013977">
    <property type="entry name" value="GcvT_C"/>
</dbReference>
<dbReference type="InterPro" id="IPR032503">
    <property type="entry name" value="FAO_M"/>
</dbReference>
<reference evidence="6" key="1">
    <citation type="submission" date="2019-08" db="EMBL/GenBank/DDBJ databases">
        <title>The improved chromosome-level genome for the pearl oyster Pinctada fucata martensii using PacBio sequencing and Hi-C.</title>
        <authorList>
            <person name="Zheng Z."/>
        </authorList>
    </citation>
    <scope>NUCLEOTIDE SEQUENCE</scope>
    <source>
        <strain evidence="6">ZZ-2019</strain>
        <tissue evidence="6">Adductor muscle</tissue>
    </source>
</reference>
<comment type="caution">
    <text evidence="6">The sequence shown here is derived from an EMBL/GenBank/DDBJ whole genome shotgun (WGS) entry which is preliminary data.</text>
</comment>
<dbReference type="SUPFAM" id="SSF101790">
    <property type="entry name" value="Aminomethyltransferase beta-barrel domain"/>
    <property type="match status" value="1"/>
</dbReference>
<dbReference type="GO" id="GO:0005739">
    <property type="term" value="C:mitochondrion"/>
    <property type="evidence" value="ECO:0007669"/>
    <property type="project" value="TreeGrafter"/>
</dbReference>
<dbReference type="Pfam" id="PF01571">
    <property type="entry name" value="GCV_T"/>
    <property type="match status" value="1"/>
</dbReference>
<dbReference type="Gene3D" id="2.40.30.110">
    <property type="entry name" value="Aminomethyltransferase beta-barrel domains"/>
    <property type="match status" value="1"/>
</dbReference>
<dbReference type="InterPro" id="IPR006076">
    <property type="entry name" value="FAD-dep_OxRdtase"/>
</dbReference>
<dbReference type="Gene3D" id="3.50.50.60">
    <property type="entry name" value="FAD/NAD(P)-binding domain"/>
    <property type="match status" value="1"/>
</dbReference>
<accession>A0AA88XSE8</accession>
<sequence length="889" mass="100039">MSLLRHLYNASQRKLIPGLTCCARNYSGVASGEEQNGAPQVDLPKHARVVICGGGVLGTSVAYHLADRGWQDIVLLEQGKFTCGTTWHSAGLIGQAKDDIATSKLIKYSRDLYKSFEDSGEHVGWKQCGSLMMAQTKERLIYLQRKKAVAIATGIDCHILTPEEIKKMNSWVRTDDIEGGLWIPGDGALSAPDVAVVFSRLAKKKGVKMYEGVEVNQINTTNQKVSGVETSHGNIQCDYFVNCSGLWSRQVGKKSEPRVMVPLHACEHFYITTTPINGMDPMLPVIRDYDGLVYFREWSGGILAGGFEPVAKPAFHKKIPDNFQFQLLPDDWDHFQILLDSILHRMPAMENANVQKMFNGPESFTPDGHWVLGESSEVKNFFVSAGMCSTGIVGAGGVGKHLSEWIIDGQPSIDLSHHDIQRFVPHHNNRQFLQERVKETLGMYTLKYPTEQWNRGRCLRTSPLHTRLEQGGACFAETNAYERAVWFDWSSPGELLDQYNIPKGAGTYKKPYWFDNIREEYWACREHVCLVDMSSFTKSEIRSKGPEALKFLQYLSSNDIDQPLGTVIHTGMQNKQGGYENDCTIVPLYNNRYFMISPTSQQTRSINWLQDNLPEDGSVELQDVTSAYAGINVIGPHAPQLLADVSDTSTSLQDFKPMTAKVIDVGYAGGIIAMRLTHAGEEGFVLYIPSEYALHVYDVLTKAGKVYGIRNAGYYALRMMRVEKFYAFWNHDISTMTTPMECGREFRVKFDKGDFIGRDALLEQKKKGISQRFAQFLLKDYDKDNDVWPWGGEPIYRNGKFCGTTTSSGYGFKVDRMICLGYVVDYDDNGNRVLHQDMRSFVMDKDANYEIEIGGTRFPAEVKIHTMPQAYSKTPPVFIPTPDRPQNST</sequence>
<dbReference type="SUPFAM" id="SSF54373">
    <property type="entry name" value="FAD-linked reductases, C-terminal domain"/>
    <property type="match status" value="1"/>
</dbReference>
<gene>
    <name evidence="6" type="ORF">FSP39_021587</name>
</gene>
<feature type="domain" description="Aminomethyltransferase C-terminal" evidence="4">
    <location>
        <begin position="774"/>
        <end position="862"/>
    </location>
</feature>
<proteinExistence type="inferred from homology"/>
<dbReference type="PANTHER" id="PTHR43757:SF15">
    <property type="entry name" value="PYRUVATE DEHYDROGENASE PHOSPHATASE REGULATORY SUBUNIT, MITOCHONDRIAL-LIKE"/>
    <property type="match status" value="1"/>
</dbReference>
<feature type="domain" description="FAD dependent oxidoreductase central" evidence="5">
    <location>
        <begin position="408"/>
        <end position="462"/>
    </location>
</feature>
<dbReference type="Pfam" id="PF08669">
    <property type="entry name" value="GCV_T_C"/>
    <property type="match status" value="1"/>
</dbReference>